<proteinExistence type="predicted"/>
<feature type="domain" description="Stalled ribosome sensor GCN1-like HEAT repeats region" evidence="2">
    <location>
        <begin position="10"/>
        <end position="56"/>
    </location>
</feature>
<dbReference type="Proteomes" id="UP000887574">
    <property type="component" value="Unplaced"/>
</dbReference>
<evidence type="ECO:0000259" key="2">
    <source>
        <dbReference type="Pfam" id="PF23271"/>
    </source>
</evidence>
<dbReference type="InterPro" id="IPR057546">
    <property type="entry name" value="HEAT_GCN1"/>
</dbReference>
<keyword evidence="1" id="KW-0677">Repeat</keyword>
<reference evidence="4" key="1">
    <citation type="submission" date="2022-11" db="UniProtKB">
        <authorList>
            <consortium name="WormBaseParasite"/>
        </authorList>
    </citation>
    <scope>IDENTIFICATION</scope>
</reference>
<evidence type="ECO:0000256" key="1">
    <source>
        <dbReference type="ARBA" id="ARBA00022737"/>
    </source>
</evidence>
<accession>A0A915EX04</accession>
<dbReference type="AlphaFoldDB" id="A0A915EX04"/>
<dbReference type="WBParaSite" id="jg9914">
    <property type="protein sequence ID" value="jg9914"/>
    <property type="gene ID" value="jg9914"/>
</dbReference>
<keyword evidence="3" id="KW-1185">Reference proteome</keyword>
<evidence type="ECO:0000313" key="4">
    <source>
        <dbReference type="WBParaSite" id="jg9914"/>
    </source>
</evidence>
<evidence type="ECO:0000313" key="3">
    <source>
        <dbReference type="Proteomes" id="UP000887574"/>
    </source>
</evidence>
<organism evidence="3 4">
    <name type="scientific">Ditylenchus dipsaci</name>
    <dbReference type="NCBI Taxonomy" id="166011"/>
    <lineage>
        <taxon>Eukaryota</taxon>
        <taxon>Metazoa</taxon>
        <taxon>Ecdysozoa</taxon>
        <taxon>Nematoda</taxon>
        <taxon>Chromadorea</taxon>
        <taxon>Rhabditida</taxon>
        <taxon>Tylenchina</taxon>
        <taxon>Tylenchomorpha</taxon>
        <taxon>Sphaerularioidea</taxon>
        <taxon>Anguinidae</taxon>
        <taxon>Anguininae</taxon>
        <taxon>Ditylenchus</taxon>
    </lineage>
</organism>
<sequence>MESSSSRTLLSNLLPKLTKPPVNSLALSDWAAVAEDSLSRNLPKIMDALLSTHINTTVESMSRTQFQPMTEMLEVLLPGLVMLYNLEDPIVVENSIEAMNCLVKQLDSTTIWI</sequence>
<dbReference type="Pfam" id="PF23271">
    <property type="entry name" value="HEAT_GCN1"/>
    <property type="match status" value="1"/>
</dbReference>
<protein>
    <submittedName>
        <fullName evidence="4">HEAT repeat-containing protein 1</fullName>
    </submittedName>
</protein>
<name>A0A915EX04_9BILA</name>